<protein>
    <recommendedName>
        <fullName evidence="4">NmrA-like domain-containing protein</fullName>
    </recommendedName>
</protein>
<comment type="caution">
    <text evidence="5">The sequence shown here is derived from an EMBL/GenBank/DDBJ whole genome shotgun (WGS) entry which is preliminary data.</text>
</comment>
<evidence type="ECO:0000256" key="3">
    <source>
        <dbReference type="ARBA" id="ARBA00023002"/>
    </source>
</evidence>
<evidence type="ECO:0000256" key="1">
    <source>
        <dbReference type="ARBA" id="ARBA00006328"/>
    </source>
</evidence>
<reference evidence="6" key="1">
    <citation type="submission" date="2019-06" db="EMBL/GenBank/DDBJ databases">
        <title>Draft genome sequence of the griseofulvin-producing fungus Xylaria cubensis strain G536.</title>
        <authorList>
            <person name="Mead M.E."/>
            <person name="Raja H.A."/>
            <person name="Steenwyk J.L."/>
            <person name="Knowles S.L."/>
            <person name="Oberlies N.H."/>
            <person name="Rokas A."/>
        </authorList>
    </citation>
    <scope>NUCLEOTIDE SEQUENCE [LARGE SCALE GENOMIC DNA]</scope>
    <source>
        <strain evidence="6">G536</strain>
    </source>
</reference>
<dbReference type="STRING" id="2512241.A0A553I265"/>
<dbReference type="PANTHER" id="PTHR42748:SF30">
    <property type="entry name" value="NMRA-LIKE DOMAIN-CONTAINING PROTEIN"/>
    <property type="match status" value="1"/>
</dbReference>
<dbReference type="PANTHER" id="PTHR42748">
    <property type="entry name" value="NITROGEN METABOLITE REPRESSION PROTEIN NMRA FAMILY MEMBER"/>
    <property type="match status" value="1"/>
</dbReference>
<evidence type="ECO:0000313" key="6">
    <source>
        <dbReference type="Proteomes" id="UP000319160"/>
    </source>
</evidence>
<dbReference type="InterPro" id="IPR008030">
    <property type="entry name" value="NmrA-like"/>
</dbReference>
<keyword evidence="2" id="KW-0521">NADP</keyword>
<dbReference type="Proteomes" id="UP000319160">
    <property type="component" value="Unassembled WGS sequence"/>
</dbReference>
<comment type="similarity">
    <text evidence="1">Belongs to the NmrA-type oxidoreductase family.</text>
</comment>
<accession>A0A553I265</accession>
<organism evidence="5 6">
    <name type="scientific">Xylaria flabelliformis</name>
    <dbReference type="NCBI Taxonomy" id="2512241"/>
    <lineage>
        <taxon>Eukaryota</taxon>
        <taxon>Fungi</taxon>
        <taxon>Dikarya</taxon>
        <taxon>Ascomycota</taxon>
        <taxon>Pezizomycotina</taxon>
        <taxon>Sordariomycetes</taxon>
        <taxon>Xylariomycetidae</taxon>
        <taxon>Xylariales</taxon>
        <taxon>Xylariaceae</taxon>
        <taxon>Xylaria</taxon>
    </lineage>
</organism>
<keyword evidence="3" id="KW-0560">Oxidoreductase</keyword>
<dbReference type="InterPro" id="IPR036291">
    <property type="entry name" value="NAD(P)-bd_dom_sf"/>
</dbReference>
<dbReference type="AlphaFoldDB" id="A0A553I265"/>
<dbReference type="EMBL" id="VFLP01000023">
    <property type="protein sequence ID" value="TRX94294.1"/>
    <property type="molecule type" value="Genomic_DNA"/>
</dbReference>
<gene>
    <name evidence="5" type="ORF">FHL15_004761</name>
</gene>
<dbReference type="Gene3D" id="3.40.50.720">
    <property type="entry name" value="NAD(P)-binding Rossmann-like Domain"/>
    <property type="match status" value="1"/>
</dbReference>
<dbReference type="InterPro" id="IPR051164">
    <property type="entry name" value="NmrA-like_oxidored"/>
</dbReference>
<keyword evidence="6" id="KW-1185">Reference proteome</keyword>
<feature type="domain" description="NmrA-like" evidence="4">
    <location>
        <begin position="3"/>
        <end position="268"/>
    </location>
</feature>
<evidence type="ECO:0000256" key="2">
    <source>
        <dbReference type="ARBA" id="ARBA00022857"/>
    </source>
</evidence>
<dbReference type="GO" id="GO:0016491">
    <property type="term" value="F:oxidoreductase activity"/>
    <property type="evidence" value="ECO:0007669"/>
    <property type="project" value="UniProtKB-KW"/>
</dbReference>
<name>A0A553I265_9PEZI</name>
<sequence length="303" mass="33457">MSPTIFVVAATGTLGKALALDLRKIGWNVHATVRNPTSPAAKELANAGVKLFPGDWDNEKALRDGMIGCDGLFLNLMPSFTDWKADVRQGKTIIDIARASGIKQLVHSTGIIDMVDDFEPGSLVAVLLNNKKLVEDAARAADFDAYTILRPAAFMANWLGAKLVMCPGLVENGIFETAYKPDTVLPLVDEHDVAAFSIAAFKDPTRFDGQEIAVASEARTVEEILQLLSQASGRQLKAQYLPDEEISEKAKENIFLPGQLASRKMFRFFDIDDMAKWGIPLHTFPEFLERERASVEQTYNQRQ</sequence>
<proteinExistence type="inferred from homology"/>
<dbReference type="OrthoDB" id="419598at2759"/>
<dbReference type="Pfam" id="PF05368">
    <property type="entry name" value="NmrA"/>
    <property type="match status" value="1"/>
</dbReference>
<evidence type="ECO:0000313" key="5">
    <source>
        <dbReference type="EMBL" id="TRX94294.1"/>
    </source>
</evidence>
<dbReference type="GO" id="GO:0005634">
    <property type="term" value="C:nucleus"/>
    <property type="evidence" value="ECO:0007669"/>
    <property type="project" value="TreeGrafter"/>
</dbReference>
<dbReference type="SUPFAM" id="SSF51735">
    <property type="entry name" value="NAD(P)-binding Rossmann-fold domains"/>
    <property type="match status" value="1"/>
</dbReference>
<evidence type="ECO:0000259" key="4">
    <source>
        <dbReference type="Pfam" id="PF05368"/>
    </source>
</evidence>